<evidence type="ECO:0000256" key="7">
    <source>
        <dbReference type="ARBA" id="ARBA00023136"/>
    </source>
</evidence>
<dbReference type="Proteomes" id="UP000694925">
    <property type="component" value="Unplaced"/>
</dbReference>
<dbReference type="GO" id="GO:0005549">
    <property type="term" value="F:odorant binding"/>
    <property type="evidence" value="ECO:0007669"/>
    <property type="project" value="InterPro"/>
</dbReference>
<dbReference type="GO" id="GO:0005886">
    <property type="term" value="C:plasma membrane"/>
    <property type="evidence" value="ECO:0007669"/>
    <property type="project" value="UniProtKB-SubCell"/>
</dbReference>
<organism evidence="11 12">
    <name type="scientific">Ceratina calcarata</name>
    <dbReference type="NCBI Taxonomy" id="156304"/>
    <lineage>
        <taxon>Eukaryota</taxon>
        <taxon>Metazoa</taxon>
        <taxon>Ecdysozoa</taxon>
        <taxon>Arthropoda</taxon>
        <taxon>Hexapoda</taxon>
        <taxon>Insecta</taxon>
        <taxon>Pterygota</taxon>
        <taxon>Neoptera</taxon>
        <taxon>Endopterygota</taxon>
        <taxon>Hymenoptera</taxon>
        <taxon>Apocrita</taxon>
        <taxon>Aculeata</taxon>
        <taxon>Apoidea</taxon>
        <taxon>Anthophila</taxon>
        <taxon>Apidae</taxon>
        <taxon>Ceratina</taxon>
        <taxon>Zadontomerus</taxon>
    </lineage>
</organism>
<dbReference type="Pfam" id="PF02949">
    <property type="entry name" value="7tm_6"/>
    <property type="match status" value="1"/>
</dbReference>
<dbReference type="GeneID" id="113464228"/>
<dbReference type="InterPro" id="IPR004117">
    <property type="entry name" value="7tm6_olfct_rcpt"/>
</dbReference>
<keyword evidence="11" id="KW-1185">Reference proteome</keyword>
<keyword evidence="5" id="KW-0552">Olfaction</keyword>
<comment type="subcellular location">
    <subcellularLocation>
        <location evidence="1">Cell membrane</location>
        <topology evidence="1">Multi-pass membrane protein</topology>
    </subcellularLocation>
</comment>
<dbReference type="PANTHER" id="PTHR21137">
    <property type="entry name" value="ODORANT RECEPTOR"/>
    <property type="match status" value="1"/>
</dbReference>
<evidence type="ECO:0000256" key="4">
    <source>
        <dbReference type="ARBA" id="ARBA00022692"/>
    </source>
</evidence>
<keyword evidence="9" id="KW-0807">Transducer</keyword>
<dbReference type="KEGG" id="ccal:113464228"/>
<keyword evidence="4 10" id="KW-0812">Transmembrane</keyword>
<keyword evidence="6 10" id="KW-1133">Transmembrane helix</keyword>
<name>A0AAJ7WA97_9HYME</name>
<evidence type="ECO:0000256" key="10">
    <source>
        <dbReference type="SAM" id="Phobius"/>
    </source>
</evidence>
<evidence type="ECO:0000313" key="11">
    <source>
        <dbReference type="Proteomes" id="UP000694925"/>
    </source>
</evidence>
<keyword evidence="8" id="KW-0675">Receptor</keyword>
<evidence type="ECO:0000256" key="2">
    <source>
        <dbReference type="ARBA" id="ARBA00022475"/>
    </source>
</evidence>
<gene>
    <name evidence="12" type="primary">LOC113464228</name>
</gene>
<feature type="transmembrane region" description="Helical" evidence="10">
    <location>
        <begin position="55"/>
        <end position="73"/>
    </location>
</feature>
<evidence type="ECO:0000256" key="6">
    <source>
        <dbReference type="ARBA" id="ARBA00022989"/>
    </source>
</evidence>
<dbReference type="GO" id="GO:0004984">
    <property type="term" value="F:olfactory receptor activity"/>
    <property type="evidence" value="ECO:0007669"/>
    <property type="project" value="InterPro"/>
</dbReference>
<feature type="transmembrane region" description="Helical" evidence="10">
    <location>
        <begin position="20"/>
        <end position="43"/>
    </location>
</feature>
<dbReference type="GO" id="GO:0007165">
    <property type="term" value="P:signal transduction"/>
    <property type="evidence" value="ECO:0007669"/>
    <property type="project" value="UniProtKB-KW"/>
</dbReference>
<evidence type="ECO:0000256" key="8">
    <source>
        <dbReference type="ARBA" id="ARBA00023170"/>
    </source>
</evidence>
<dbReference type="PANTHER" id="PTHR21137:SF35">
    <property type="entry name" value="ODORANT RECEPTOR 19A-RELATED"/>
    <property type="match status" value="1"/>
</dbReference>
<evidence type="ECO:0000256" key="9">
    <source>
        <dbReference type="ARBA" id="ARBA00023224"/>
    </source>
</evidence>
<evidence type="ECO:0000256" key="5">
    <source>
        <dbReference type="ARBA" id="ARBA00022725"/>
    </source>
</evidence>
<reference evidence="12" key="1">
    <citation type="submission" date="2025-08" db="UniProtKB">
        <authorList>
            <consortium name="RefSeq"/>
        </authorList>
    </citation>
    <scope>IDENTIFICATION</scope>
    <source>
        <tissue evidence="12">Whole body</tissue>
    </source>
</reference>
<evidence type="ECO:0000313" key="12">
    <source>
        <dbReference type="RefSeq" id="XP_026668783.1"/>
    </source>
</evidence>
<protein>
    <submittedName>
        <fullName evidence="12">Odorant receptor 4-like isoform X1</fullName>
    </submittedName>
</protein>
<keyword evidence="3" id="KW-0716">Sensory transduction</keyword>
<proteinExistence type="predicted"/>
<sequence>MVYGFGYIGSSFVQYIERVMNLVCLVELVGCTFNMCMLEYYIITEKSKETVASYSILYASMSFNIFIFCYIGETLTEQCKEIGERVYMTEWYRLPPKVAIGLVLIISRSSAVTKITAGKLVQISIATFGDVFKTSFAYFNMLRTVAM</sequence>
<evidence type="ECO:0000256" key="1">
    <source>
        <dbReference type="ARBA" id="ARBA00004651"/>
    </source>
</evidence>
<dbReference type="RefSeq" id="XP_026668783.1">
    <property type="nucleotide sequence ID" value="XM_026812982.1"/>
</dbReference>
<dbReference type="AlphaFoldDB" id="A0AAJ7WA97"/>
<keyword evidence="2" id="KW-1003">Cell membrane</keyword>
<accession>A0AAJ7WA97</accession>
<evidence type="ECO:0000256" key="3">
    <source>
        <dbReference type="ARBA" id="ARBA00022606"/>
    </source>
</evidence>
<keyword evidence="7 10" id="KW-0472">Membrane</keyword>